<evidence type="ECO:0000313" key="2">
    <source>
        <dbReference type="EMBL" id="KKL50706.1"/>
    </source>
</evidence>
<feature type="non-terminal residue" evidence="2">
    <location>
        <position position="345"/>
    </location>
</feature>
<comment type="caution">
    <text evidence="2">The sequence shown here is derived from an EMBL/GenBank/DDBJ whole genome shotgun (WGS) entry which is preliminary data.</text>
</comment>
<feature type="coiled-coil region" evidence="1">
    <location>
        <begin position="312"/>
        <end position="339"/>
    </location>
</feature>
<evidence type="ECO:0000256" key="1">
    <source>
        <dbReference type="SAM" id="Coils"/>
    </source>
</evidence>
<organism evidence="2">
    <name type="scientific">marine sediment metagenome</name>
    <dbReference type="NCBI Taxonomy" id="412755"/>
    <lineage>
        <taxon>unclassified sequences</taxon>
        <taxon>metagenomes</taxon>
        <taxon>ecological metagenomes</taxon>
    </lineage>
</organism>
<dbReference type="AlphaFoldDB" id="A0A0F9DAE7"/>
<sequence length="345" mass="38166">MGTGSFLVVNMKTTEALSLDDIRSQVRAQVNALVSTTDDMDGPWITDIFLSDAIVEIEGEFFRAPFGNDGATVTVAPRSEWKKVTKEWVVAESARQNKGIHKVKTTFFSEAIDLSEAEFSEDGSRVRVTLIQPGWSKNKRYYSADVLKAAAPLFEGTKAYVDHPTKLDAKQRPERSVRDLAGFYESVKVEDDGRITANLFLEDDAMKAKVKTAVEQNPNYVGLSINALGKTRMGEAEGQKGMLVENIVKANSTDIVTTPAAGGKFEQLLMSGDEFTNDLLEAISLEELRAARPDLIDSLKNEWKTVRDTKALETARDENTTLTEANEALETQLTEKDEQTGRIKT</sequence>
<keyword evidence="1" id="KW-0175">Coiled coil</keyword>
<reference evidence="2" key="1">
    <citation type="journal article" date="2015" name="Nature">
        <title>Complex archaea that bridge the gap between prokaryotes and eukaryotes.</title>
        <authorList>
            <person name="Spang A."/>
            <person name="Saw J.H."/>
            <person name="Jorgensen S.L."/>
            <person name="Zaremba-Niedzwiedzka K."/>
            <person name="Martijn J."/>
            <person name="Lind A.E."/>
            <person name="van Eijk R."/>
            <person name="Schleper C."/>
            <person name="Guy L."/>
            <person name="Ettema T.J."/>
        </authorList>
    </citation>
    <scope>NUCLEOTIDE SEQUENCE</scope>
</reference>
<name>A0A0F9DAE7_9ZZZZ</name>
<protein>
    <submittedName>
        <fullName evidence="2">Uncharacterized protein</fullName>
    </submittedName>
</protein>
<accession>A0A0F9DAE7</accession>
<gene>
    <name evidence="2" type="ORF">LCGC14_2302790</name>
</gene>
<dbReference type="EMBL" id="LAZR01032502">
    <property type="protein sequence ID" value="KKL50706.1"/>
    <property type="molecule type" value="Genomic_DNA"/>
</dbReference>
<proteinExistence type="predicted"/>